<dbReference type="SUPFAM" id="SSF46689">
    <property type="entry name" value="Homeodomain-like"/>
    <property type="match status" value="1"/>
</dbReference>
<dbReference type="Pfam" id="PF00440">
    <property type="entry name" value="TetR_N"/>
    <property type="match status" value="1"/>
</dbReference>
<dbReference type="PROSITE" id="PS01081">
    <property type="entry name" value="HTH_TETR_1"/>
    <property type="match status" value="1"/>
</dbReference>
<dbReference type="PRINTS" id="PR00455">
    <property type="entry name" value="HTHTETR"/>
</dbReference>
<dbReference type="InterPro" id="IPR049445">
    <property type="entry name" value="TetR_SbtR-like_C"/>
</dbReference>
<proteinExistence type="predicted"/>
<keyword evidence="1" id="KW-0805">Transcription regulation</keyword>
<dbReference type="PANTHER" id="PTHR30055">
    <property type="entry name" value="HTH-TYPE TRANSCRIPTIONAL REGULATOR RUTR"/>
    <property type="match status" value="1"/>
</dbReference>
<evidence type="ECO:0000259" key="5">
    <source>
        <dbReference type="PROSITE" id="PS50977"/>
    </source>
</evidence>
<dbReference type="GO" id="GO:0003700">
    <property type="term" value="F:DNA-binding transcription factor activity"/>
    <property type="evidence" value="ECO:0007669"/>
    <property type="project" value="TreeGrafter"/>
</dbReference>
<protein>
    <submittedName>
        <fullName evidence="6">Transcriptional regulator</fullName>
    </submittedName>
</protein>
<dbReference type="SUPFAM" id="SSF48498">
    <property type="entry name" value="Tetracyclin repressor-like, C-terminal domain"/>
    <property type="match status" value="1"/>
</dbReference>
<dbReference type="Gene3D" id="1.10.357.10">
    <property type="entry name" value="Tetracycline Repressor, domain 2"/>
    <property type="match status" value="1"/>
</dbReference>
<evidence type="ECO:0000313" key="7">
    <source>
        <dbReference type="Proteomes" id="UP000193010"/>
    </source>
</evidence>
<evidence type="ECO:0000256" key="3">
    <source>
        <dbReference type="ARBA" id="ARBA00023163"/>
    </source>
</evidence>
<keyword evidence="2 4" id="KW-0238">DNA-binding</keyword>
<dbReference type="InterPro" id="IPR050109">
    <property type="entry name" value="HTH-type_TetR-like_transc_reg"/>
</dbReference>
<dbReference type="EMBL" id="LQOV01000006">
    <property type="protein sequence ID" value="ORV55957.1"/>
    <property type="molecule type" value="Genomic_DNA"/>
</dbReference>
<feature type="domain" description="HTH tetR-type" evidence="5">
    <location>
        <begin position="19"/>
        <end position="78"/>
    </location>
</feature>
<dbReference type="InterPro" id="IPR009057">
    <property type="entry name" value="Homeodomain-like_sf"/>
</dbReference>
<dbReference type="PROSITE" id="PS50977">
    <property type="entry name" value="HTH_TETR_2"/>
    <property type="match status" value="1"/>
</dbReference>
<sequence>MPAQKNPPAVARRPRRDALRNDAAVIAAARSVFAEQGPQASMESIAARAGLGVGTIYRRFVGKDALLDAIAQLFVDELDDAATAALKDPDPGAGLQRFLEFVVAFNAEKLRYAAALADRVTSADATARTSDKVRQLTSKAVEAGALAPHVTAEDIKALIVAIRGVVAASHGGDEVAWRRFVRIHLVGLRANALTDTDNMSSPRPDETSSS</sequence>
<dbReference type="RefSeq" id="WP_085220432.1">
    <property type="nucleotide sequence ID" value="NZ_AP022576.1"/>
</dbReference>
<name>A0A1X1UGP4_MYCFL</name>
<accession>A0A1X1UGP4</accession>
<dbReference type="InterPro" id="IPR023772">
    <property type="entry name" value="DNA-bd_HTH_TetR-type_CS"/>
</dbReference>
<dbReference type="Pfam" id="PF21597">
    <property type="entry name" value="TetR_C_43"/>
    <property type="match status" value="1"/>
</dbReference>
<reference evidence="6 7" key="1">
    <citation type="submission" date="2016-01" db="EMBL/GenBank/DDBJ databases">
        <title>The new phylogeny of the genus Mycobacterium.</title>
        <authorList>
            <person name="Tarcisio F."/>
            <person name="Conor M."/>
            <person name="Antonella G."/>
            <person name="Elisabetta G."/>
            <person name="Giulia F.S."/>
            <person name="Sara T."/>
            <person name="Anna F."/>
            <person name="Clotilde B."/>
            <person name="Roberto B."/>
            <person name="Veronica D.S."/>
            <person name="Fabio R."/>
            <person name="Monica P."/>
            <person name="Olivier J."/>
            <person name="Enrico T."/>
            <person name="Nicola S."/>
        </authorList>
    </citation>
    <scope>NUCLEOTIDE SEQUENCE [LARGE SCALE GENOMIC DNA]</scope>
    <source>
        <strain evidence="6 7">DSM 44852</strain>
    </source>
</reference>
<dbReference type="STRING" id="292462.AWC05_12425"/>
<dbReference type="PANTHER" id="PTHR30055:SF234">
    <property type="entry name" value="HTH-TYPE TRANSCRIPTIONAL REGULATOR BETI"/>
    <property type="match status" value="1"/>
</dbReference>
<evidence type="ECO:0000313" key="6">
    <source>
        <dbReference type="EMBL" id="ORV55957.1"/>
    </source>
</evidence>
<dbReference type="GO" id="GO:0000976">
    <property type="term" value="F:transcription cis-regulatory region binding"/>
    <property type="evidence" value="ECO:0007669"/>
    <property type="project" value="TreeGrafter"/>
</dbReference>
<dbReference type="OrthoDB" id="9795011at2"/>
<dbReference type="InterPro" id="IPR001647">
    <property type="entry name" value="HTH_TetR"/>
</dbReference>
<keyword evidence="3" id="KW-0804">Transcription</keyword>
<gene>
    <name evidence="6" type="ORF">AWC05_12425</name>
</gene>
<dbReference type="AlphaFoldDB" id="A0A1X1UGP4"/>
<dbReference type="Proteomes" id="UP000193010">
    <property type="component" value="Unassembled WGS sequence"/>
</dbReference>
<feature type="DNA-binding region" description="H-T-H motif" evidence="4">
    <location>
        <begin position="41"/>
        <end position="60"/>
    </location>
</feature>
<dbReference type="InterPro" id="IPR036271">
    <property type="entry name" value="Tet_transcr_reg_TetR-rel_C_sf"/>
</dbReference>
<evidence type="ECO:0000256" key="1">
    <source>
        <dbReference type="ARBA" id="ARBA00023015"/>
    </source>
</evidence>
<organism evidence="6 7">
    <name type="scientific">Mycobacterium florentinum</name>
    <dbReference type="NCBI Taxonomy" id="292462"/>
    <lineage>
        <taxon>Bacteria</taxon>
        <taxon>Bacillati</taxon>
        <taxon>Actinomycetota</taxon>
        <taxon>Actinomycetes</taxon>
        <taxon>Mycobacteriales</taxon>
        <taxon>Mycobacteriaceae</taxon>
        <taxon>Mycobacterium</taxon>
        <taxon>Mycobacterium simiae complex</taxon>
    </lineage>
</organism>
<comment type="caution">
    <text evidence="6">The sequence shown here is derived from an EMBL/GenBank/DDBJ whole genome shotgun (WGS) entry which is preliminary data.</text>
</comment>
<keyword evidence="7" id="KW-1185">Reference proteome</keyword>
<evidence type="ECO:0000256" key="4">
    <source>
        <dbReference type="PROSITE-ProRule" id="PRU00335"/>
    </source>
</evidence>
<evidence type="ECO:0000256" key="2">
    <source>
        <dbReference type="ARBA" id="ARBA00023125"/>
    </source>
</evidence>